<dbReference type="KEGG" id="cak:Caul_1954"/>
<keyword evidence="3 9" id="KW-0808">Transferase</keyword>
<dbReference type="OrthoDB" id="9802453at2"/>
<keyword evidence="2 9" id="KW-0963">Cytoplasm</keyword>
<comment type="similarity">
    <text evidence="1 9 10">Belongs to the acetokinase family.</text>
</comment>
<dbReference type="Pfam" id="PF00871">
    <property type="entry name" value="Acetate_kinase"/>
    <property type="match status" value="1"/>
</dbReference>
<feature type="binding site" evidence="9">
    <location>
        <begin position="283"/>
        <end position="285"/>
    </location>
    <ligand>
        <name>ATP</name>
        <dbReference type="ChEBI" id="CHEBI:30616"/>
    </ligand>
</feature>
<feature type="binding site" evidence="9">
    <location>
        <position position="9"/>
    </location>
    <ligand>
        <name>Mg(2+)</name>
        <dbReference type="ChEBI" id="CHEBI:18420"/>
    </ligand>
</feature>
<dbReference type="PRINTS" id="PR00471">
    <property type="entry name" value="ACETATEKNASE"/>
</dbReference>
<dbReference type="InterPro" id="IPR043129">
    <property type="entry name" value="ATPase_NBD"/>
</dbReference>
<dbReference type="InterPro" id="IPR000890">
    <property type="entry name" value="Aliphatic_acid_kin_short-chain"/>
</dbReference>
<comment type="subcellular location">
    <subcellularLocation>
        <location evidence="9">Cytoplasm</location>
    </subcellularLocation>
</comment>
<keyword evidence="8 9" id="KW-0460">Magnesium</keyword>
<proteinExistence type="inferred from homology"/>
<dbReference type="EMBL" id="CP000927">
    <property type="protein sequence ID" value="ABZ71083.1"/>
    <property type="molecule type" value="Genomic_DNA"/>
</dbReference>
<evidence type="ECO:0000256" key="2">
    <source>
        <dbReference type="ARBA" id="ARBA00022490"/>
    </source>
</evidence>
<dbReference type="STRING" id="366602.Caul_1954"/>
<gene>
    <name evidence="9" type="primary">ackA</name>
    <name evidence="11" type="ordered locus">Caul_1954</name>
</gene>
<accession>B0T5S5</accession>
<dbReference type="NCBIfam" id="NF005462">
    <property type="entry name" value="PRK07058.1"/>
    <property type="match status" value="1"/>
</dbReference>
<keyword evidence="5 9" id="KW-0547">Nucleotide-binding</keyword>
<comment type="function">
    <text evidence="9">Catalyzes the formation of acetyl phosphate from acetate and ATP. Can also catalyze the reverse reaction.</text>
</comment>
<feature type="binding site" evidence="9">
    <location>
        <begin position="208"/>
        <end position="212"/>
    </location>
    <ligand>
        <name>ATP</name>
        <dbReference type="ChEBI" id="CHEBI:30616"/>
    </ligand>
</feature>
<dbReference type="InterPro" id="IPR023865">
    <property type="entry name" value="Aliphatic_acid_kinase_CS"/>
</dbReference>
<evidence type="ECO:0000256" key="10">
    <source>
        <dbReference type="RuleBase" id="RU003835"/>
    </source>
</evidence>
<keyword evidence="4 9" id="KW-0479">Metal-binding</keyword>
<comment type="subunit">
    <text evidence="9">Homodimer.</text>
</comment>
<comment type="catalytic activity">
    <reaction evidence="9">
        <text>acetate + ATP = acetyl phosphate + ADP</text>
        <dbReference type="Rhea" id="RHEA:11352"/>
        <dbReference type="ChEBI" id="CHEBI:22191"/>
        <dbReference type="ChEBI" id="CHEBI:30089"/>
        <dbReference type="ChEBI" id="CHEBI:30616"/>
        <dbReference type="ChEBI" id="CHEBI:456216"/>
        <dbReference type="EC" id="2.7.2.1"/>
    </reaction>
</comment>
<evidence type="ECO:0000256" key="6">
    <source>
        <dbReference type="ARBA" id="ARBA00022777"/>
    </source>
</evidence>
<evidence type="ECO:0000256" key="1">
    <source>
        <dbReference type="ARBA" id="ARBA00008748"/>
    </source>
</evidence>
<dbReference type="AlphaFoldDB" id="B0T5S5"/>
<dbReference type="PANTHER" id="PTHR21060">
    <property type="entry name" value="ACETATE KINASE"/>
    <property type="match status" value="1"/>
</dbReference>
<dbReference type="GO" id="GO:0005524">
    <property type="term" value="F:ATP binding"/>
    <property type="evidence" value="ECO:0007669"/>
    <property type="project" value="UniProtKB-KW"/>
</dbReference>
<evidence type="ECO:0000256" key="3">
    <source>
        <dbReference type="ARBA" id="ARBA00022679"/>
    </source>
</evidence>
<dbReference type="HOGENOM" id="CLU_020352_0_0_5"/>
<feature type="site" description="Transition state stabilizer" evidence="9">
    <location>
        <position position="181"/>
    </location>
</feature>
<dbReference type="Gene3D" id="3.30.420.40">
    <property type="match status" value="2"/>
</dbReference>
<dbReference type="GO" id="GO:0006085">
    <property type="term" value="P:acetyl-CoA biosynthetic process"/>
    <property type="evidence" value="ECO:0007669"/>
    <property type="project" value="UniProtKB-UniRule"/>
</dbReference>
<reference evidence="11" key="1">
    <citation type="submission" date="2008-01" db="EMBL/GenBank/DDBJ databases">
        <title>Complete sequence of chromosome of Caulobacter sp. K31.</title>
        <authorList>
            <consortium name="US DOE Joint Genome Institute"/>
            <person name="Copeland A."/>
            <person name="Lucas S."/>
            <person name="Lapidus A."/>
            <person name="Barry K."/>
            <person name="Glavina del Rio T."/>
            <person name="Dalin E."/>
            <person name="Tice H."/>
            <person name="Pitluck S."/>
            <person name="Bruce D."/>
            <person name="Goodwin L."/>
            <person name="Thompson L.S."/>
            <person name="Brettin T."/>
            <person name="Detter J.C."/>
            <person name="Han C."/>
            <person name="Schmutz J."/>
            <person name="Larimer F."/>
            <person name="Land M."/>
            <person name="Hauser L."/>
            <person name="Kyrpides N."/>
            <person name="Kim E."/>
            <person name="Stephens C."/>
            <person name="Richardson P."/>
        </authorList>
    </citation>
    <scope>NUCLEOTIDE SEQUENCE [LARGE SCALE GENOMIC DNA]</scope>
    <source>
        <strain evidence="11">K31</strain>
    </source>
</reference>
<feature type="binding site" evidence="9">
    <location>
        <begin position="328"/>
        <end position="332"/>
    </location>
    <ligand>
        <name>ATP</name>
        <dbReference type="ChEBI" id="CHEBI:30616"/>
    </ligand>
</feature>
<dbReference type="HAMAP" id="MF_00020">
    <property type="entry name" value="Acetate_kinase"/>
    <property type="match status" value="1"/>
</dbReference>
<dbReference type="PROSITE" id="PS01075">
    <property type="entry name" value="ACETATE_KINASE_1"/>
    <property type="match status" value="1"/>
</dbReference>
<dbReference type="InterPro" id="IPR004372">
    <property type="entry name" value="Ac/propionate_kinase"/>
</dbReference>
<evidence type="ECO:0000256" key="7">
    <source>
        <dbReference type="ARBA" id="ARBA00022840"/>
    </source>
</evidence>
<dbReference type="GO" id="GO:0006083">
    <property type="term" value="P:acetate metabolic process"/>
    <property type="evidence" value="ECO:0007669"/>
    <property type="project" value="TreeGrafter"/>
</dbReference>
<dbReference type="GO" id="GO:0005829">
    <property type="term" value="C:cytosol"/>
    <property type="evidence" value="ECO:0007669"/>
    <property type="project" value="TreeGrafter"/>
</dbReference>
<dbReference type="NCBIfam" id="TIGR00016">
    <property type="entry name" value="ackA"/>
    <property type="match status" value="1"/>
</dbReference>
<dbReference type="UniPathway" id="UPA00340">
    <property type="reaction ID" value="UER00458"/>
</dbReference>
<evidence type="ECO:0000256" key="5">
    <source>
        <dbReference type="ARBA" id="ARBA00022741"/>
    </source>
</evidence>
<feature type="binding site" evidence="9">
    <location>
        <position position="379"/>
    </location>
    <ligand>
        <name>Mg(2+)</name>
        <dbReference type="ChEBI" id="CHEBI:18420"/>
    </ligand>
</feature>
<feature type="active site" description="Proton donor/acceptor" evidence="9">
    <location>
        <position position="150"/>
    </location>
</feature>
<organism evidence="11">
    <name type="scientific">Caulobacter sp. (strain K31)</name>
    <dbReference type="NCBI Taxonomy" id="366602"/>
    <lineage>
        <taxon>Bacteria</taxon>
        <taxon>Pseudomonadati</taxon>
        <taxon>Pseudomonadota</taxon>
        <taxon>Alphaproteobacteria</taxon>
        <taxon>Caulobacterales</taxon>
        <taxon>Caulobacteraceae</taxon>
        <taxon>Caulobacter</taxon>
    </lineage>
</organism>
<sequence precursor="true">MSRAIVSLNAGSSSIKFALFVLAGDGPSRVAAGKLEGIGTAPHLAARDLNGDVLVDRTWDGGADLDHEALLQDLFAWAGAHLEGREIVGLGHRVVHGGGRFTAPVRVDDQVLTALDAFCPLAPLHQPHNLAAIRAIQTLAPELPQVACFDTAFHHQMPEIATRFALPRALHDKGVRRYGFHGLSYDYLARTLGQVDPDLARSRVIMAHLGNGASLCAMHDGKSLDTTMGFTALDGLVMGTRCGAIDPGVVLHLLSQEGMSIAEVERLLYTQSGLLGVSGVSSDMRTLHQSQDSRAAEAIDLFAWRVAREIGGLMSSLAGLDGLVFTAGIGENDPVIRALICQRLAWAGIVIEPAANQANAPLISAPASKVAVRVMATDEERMIALQTISTLGLSAQGRAP</sequence>
<evidence type="ECO:0000256" key="8">
    <source>
        <dbReference type="ARBA" id="ARBA00022842"/>
    </source>
</evidence>
<dbReference type="EC" id="2.7.2.1" evidence="9"/>
<evidence type="ECO:0000256" key="9">
    <source>
        <dbReference type="HAMAP-Rule" id="MF_00020"/>
    </source>
</evidence>
<dbReference type="PROSITE" id="PS01076">
    <property type="entry name" value="ACETATE_KINASE_2"/>
    <property type="match status" value="1"/>
</dbReference>
<comment type="cofactor">
    <cofactor evidence="9">
        <name>Mg(2+)</name>
        <dbReference type="ChEBI" id="CHEBI:18420"/>
    </cofactor>
    <cofactor evidence="9">
        <name>Mn(2+)</name>
        <dbReference type="ChEBI" id="CHEBI:29035"/>
    </cofactor>
    <text evidence="9">Mg(2+). Can also accept Mn(2+).</text>
</comment>
<evidence type="ECO:0000313" key="11">
    <source>
        <dbReference type="EMBL" id="ABZ71083.1"/>
    </source>
</evidence>
<dbReference type="GO" id="GO:0000287">
    <property type="term" value="F:magnesium ion binding"/>
    <property type="evidence" value="ECO:0007669"/>
    <property type="project" value="UniProtKB-UniRule"/>
</dbReference>
<dbReference type="PIRSF" id="PIRSF000722">
    <property type="entry name" value="Acetate_prop_kin"/>
    <property type="match status" value="1"/>
</dbReference>
<feature type="binding site" evidence="9">
    <location>
        <position position="16"/>
    </location>
    <ligand>
        <name>ATP</name>
        <dbReference type="ChEBI" id="CHEBI:30616"/>
    </ligand>
</feature>
<dbReference type="SUPFAM" id="SSF53067">
    <property type="entry name" value="Actin-like ATPase domain"/>
    <property type="match status" value="2"/>
</dbReference>
<evidence type="ECO:0000256" key="4">
    <source>
        <dbReference type="ARBA" id="ARBA00022723"/>
    </source>
</evidence>
<keyword evidence="7 9" id="KW-0067">ATP-binding</keyword>
<name>B0T5S5_CAUSK</name>
<dbReference type="eggNOG" id="COG0282">
    <property type="taxonomic scope" value="Bacteria"/>
</dbReference>
<protein>
    <recommendedName>
        <fullName evidence="9">Acetate kinase</fullName>
        <ecNumber evidence="9">2.7.2.1</ecNumber>
    </recommendedName>
    <alternativeName>
        <fullName evidence="9">Acetokinase</fullName>
    </alternativeName>
</protein>
<dbReference type="GO" id="GO:0008776">
    <property type="term" value="F:acetate kinase activity"/>
    <property type="evidence" value="ECO:0007669"/>
    <property type="project" value="UniProtKB-UniRule"/>
</dbReference>
<keyword evidence="6 9" id="KW-0418">Kinase</keyword>
<dbReference type="PANTHER" id="PTHR21060:SF21">
    <property type="entry name" value="ACETATE KINASE"/>
    <property type="match status" value="1"/>
</dbReference>
<feature type="binding site" evidence="9">
    <location>
        <position position="93"/>
    </location>
    <ligand>
        <name>substrate</name>
    </ligand>
</feature>
<feature type="site" description="Transition state stabilizer" evidence="9">
    <location>
        <position position="241"/>
    </location>
</feature>
<comment type="pathway">
    <text evidence="9">Metabolic intermediate biosynthesis; acetyl-CoA biosynthesis; acetyl-CoA from acetate: step 1/2.</text>
</comment>